<protein>
    <submittedName>
        <fullName evidence="2">Uncharacterized protein</fullName>
    </submittedName>
</protein>
<accession>A0A5P9Q5I6</accession>
<name>A0A5P9Q5I6_9MICO</name>
<reference evidence="2 3" key="1">
    <citation type="submission" date="2019-10" db="EMBL/GenBank/DDBJ databases">
        <title>Genome sequence of Luteimicrobium xylanilyticum HY-24.</title>
        <authorList>
            <person name="Kim D.Y."/>
            <person name="Park H.-Y."/>
        </authorList>
    </citation>
    <scope>NUCLEOTIDE SEQUENCE [LARGE SCALE GENOMIC DNA]</scope>
    <source>
        <strain evidence="2 3">HY-24</strain>
    </source>
</reference>
<sequence>MTGSVIRNVEVERPSGAVGRLWWLPAGGQGTWRRSAGAASSRTGGHRFRVAAPGSACGSV</sequence>
<proteinExistence type="predicted"/>
<dbReference type="RefSeq" id="WP_153021796.1">
    <property type="nucleotide sequence ID" value="NZ_BAABIH010000019.1"/>
</dbReference>
<organism evidence="2 3">
    <name type="scientific">Luteimicrobium xylanilyticum</name>
    <dbReference type="NCBI Taxonomy" id="1133546"/>
    <lineage>
        <taxon>Bacteria</taxon>
        <taxon>Bacillati</taxon>
        <taxon>Actinomycetota</taxon>
        <taxon>Actinomycetes</taxon>
        <taxon>Micrococcales</taxon>
        <taxon>Luteimicrobium</taxon>
    </lineage>
</organism>
<evidence type="ECO:0000313" key="2">
    <source>
        <dbReference type="EMBL" id="QFU96634.1"/>
    </source>
</evidence>
<keyword evidence="3" id="KW-1185">Reference proteome</keyword>
<evidence type="ECO:0000313" key="3">
    <source>
        <dbReference type="Proteomes" id="UP000326702"/>
    </source>
</evidence>
<feature type="region of interest" description="Disordered" evidence="1">
    <location>
        <begin position="34"/>
        <end position="60"/>
    </location>
</feature>
<dbReference type="Proteomes" id="UP000326702">
    <property type="component" value="Chromosome"/>
</dbReference>
<dbReference type="AlphaFoldDB" id="A0A5P9Q5I6"/>
<gene>
    <name evidence="2" type="ORF">KDY119_00118</name>
</gene>
<dbReference type="EMBL" id="CP045529">
    <property type="protein sequence ID" value="QFU96634.1"/>
    <property type="molecule type" value="Genomic_DNA"/>
</dbReference>
<dbReference type="KEGG" id="lxl:KDY119_00118"/>
<evidence type="ECO:0000256" key="1">
    <source>
        <dbReference type="SAM" id="MobiDB-lite"/>
    </source>
</evidence>